<evidence type="ECO:0000259" key="7">
    <source>
        <dbReference type="PROSITE" id="PS50162"/>
    </source>
</evidence>
<dbReference type="HOGENOM" id="CLU_044372_0_0_1"/>
<keyword evidence="4" id="KW-0067">ATP-binding</keyword>
<dbReference type="PANTHER" id="PTHR46487:SF1">
    <property type="entry name" value="DNA REPAIR PROTEIN XRCC3"/>
    <property type="match status" value="1"/>
</dbReference>
<dbReference type="InterPro" id="IPR013632">
    <property type="entry name" value="Rad51_C"/>
</dbReference>
<dbReference type="GO" id="GO:0061982">
    <property type="term" value="P:meiosis I cell cycle process"/>
    <property type="evidence" value="ECO:0007669"/>
    <property type="project" value="UniProtKB-ARBA"/>
</dbReference>
<dbReference type="SUPFAM" id="SSF52540">
    <property type="entry name" value="P-loop containing nucleoside triphosphate hydrolases"/>
    <property type="match status" value="1"/>
</dbReference>
<dbReference type="STRING" id="870435.A0A0C3JVU8"/>
<evidence type="ECO:0000256" key="6">
    <source>
        <dbReference type="ARBA" id="ARBA00023242"/>
    </source>
</evidence>
<dbReference type="GO" id="GO:0000400">
    <property type="term" value="F:four-way junction DNA binding"/>
    <property type="evidence" value="ECO:0007669"/>
    <property type="project" value="TreeGrafter"/>
</dbReference>
<dbReference type="InParanoid" id="A0A0C3JVU8"/>
<evidence type="ECO:0000256" key="3">
    <source>
        <dbReference type="ARBA" id="ARBA00022763"/>
    </source>
</evidence>
<keyword evidence="2" id="KW-0547">Nucleotide-binding</keyword>
<organism evidence="8 9">
    <name type="scientific">Pisolithus tinctorius Marx 270</name>
    <dbReference type="NCBI Taxonomy" id="870435"/>
    <lineage>
        <taxon>Eukaryota</taxon>
        <taxon>Fungi</taxon>
        <taxon>Dikarya</taxon>
        <taxon>Basidiomycota</taxon>
        <taxon>Agaricomycotina</taxon>
        <taxon>Agaricomycetes</taxon>
        <taxon>Agaricomycetidae</taxon>
        <taxon>Boletales</taxon>
        <taxon>Sclerodermatineae</taxon>
        <taxon>Pisolithaceae</taxon>
        <taxon>Pisolithus</taxon>
    </lineage>
</organism>
<dbReference type="CDD" id="cd19491">
    <property type="entry name" value="XRCC3"/>
    <property type="match status" value="1"/>
</dbReference>
<reference evidence="9" key="2">
    <citation type="submission" date="2015-01" db="EMBL/GenBank/DDBJ databases">
        <title>Evolutionary Origins and Diversification of the Mycorrhizal Mutualists.</title>
        <authorList>
            <consortium name="DOE Joint Genome Institute"/>
            <consortium name="Mycorrhizal Genomics Consortium"/>
            <person name="Kohler A."/>
            <person name="Kuo A."/>
            <person name="Nagy L.G."/>
            <person name="Floudas D."/>
            <person name="Copeland A."/>
            <person name="Barry K.W."/>
            <person name="Cichocki N."/>
            <person name="Veneault-Fourrey C."/>
            <person name="LaButti K."/>
            <person name="Lindquist E.A."/>
            <person name="Lipzen A."/>
            <person name="Lundell T."/>
            <person name="Morin E."/>
            <person name="Murat C."/>
            <person name="Riley R."/>
            <person name="Ohm R."/>
            <person name="Sun H."/>
            <person name="Tunlid A."/>
            <person name="Henrissat B."/>
            <person name="Grigoriev I.V."/>
            <person name="Hibbett D.S."/>
            <person name="Martin F."/>
        </authorList>
    </citation>
    <scope>NUCLEOTIDE SEQUENCE [LARGE SCALE GENOMIC DNA]</scope>
    <source>
        <strain evidence="9">Marx 270</strain>
    </source>
</reference>
<feature type="domain" description="RecA family profile 1" evidence="7">
    <location>
        <begin position="1"/>
        <end position="160"/>
    </location>
</feature>
<accession>A0A0C3JVU8</accession>
<dbReference type="PANTHER" id="PTHR46487">
    <property type="entry name" value="DNA REPAIR PROTEIN XRCC3"/>
    <property type="match status" value="1"/>
</dbReference>
<keyword evidence="6" id="KW-0539">Nucleus</keyword>
<dbReference type="GO" id="GO:0071140">
    <property type="term" value="P:resolution of mitotic recombination intermediates"/>
    <property type="evidence" value="ECO:0007669"/>
    <property type="project" value="TreeGrafter"/>
</dbReference>
<dbReference type="GO" id="GO:0005524">
    <property type="term" value="F:ATP binding"/>
    <property type="evidence" value="ECO:0007669"/>
    <property type="project" value="UniProtKB-KW"/>
</dbReference>
<dbReference type="GO" id="GO:0000722">
    <property type="term" value="P:telomere maintenance via recombination"/>
    <property type="evidence" value="ECO:0007669"/>
    <property type="project" value="TreeGrafter"/>
</dbReference>
<dbReference type="GO" id="GO:0033065">
    <property type="term" value="C:Rad51C-XRCC3 complex"/>
    <property type="evidence" value="ECO:0007669"/>
    <property type="project" value="TreeGrafter"/>
</dbReference>
<keyword evidence="9" id="KW-1185">Reference proteome</keyword>
<dbReference type="PROSITE" id="PS50162">
    <property type="entry name" value="RECA_2"/>
    <property type="match status" value="1"/>
</dbReference>
<dbReference type="OrthoDB" id="1861185at2759"/>
<evidence type="ECO:0000256" key="2">
    <source>
        <dbReference type="ARBA" id="ARBA00022741"/>
    </source>
</evidence>
<evidence type="ECO:0000313" key="8">
    <source>
        <dbReference type="EMBL" id="KIO13248.1"/>
    </source>
</evidence>
<comment type="subcellular location">
    <subcellularLocation>
        <location evidence="1">Nucleus</location>
    </subcellularLocation>
</comment>
<proteinExistence type="predicted"/>
<dbReference type="Pfam" id="PF08423">
    <property type="entry name" value="Rad51"/>
    <property type="match status" value="1"/>
</dbReference>
<evidence type="ECO:0000256" key="4">
    <source>
        <dbReference type="ARBA" id="ARBA00022840"/>
    </source>
</evidence>
<dbReference type="FunCoup" id="A0A0C3JVU8">
    <property type="interactions" value="111"/>
</dbReference>
<dbReference type="GO" id="GO:0140664">
    <property type="term" value="F:ATP-dependent DNA damage sensor activity"/>
    <property type="evidence" value="ECO:0007669"/>
    <property type="project" value="InterPro"/>
</dbReference>
<dbReference type="Proteomes" id="UP000054217">
    <property type="component" value="Unassembled WGS sequence"/>
</dbReference>
<evidence type="ECO:0000313" key="9">
    <source>
        <dbReference type="Proteomes" id="UP000054217"/>
    </source>
</evidence>
<dbReference type="GO" id="GO:0090656">
    <property type="term" value="P:t-circle formation"/>
    <property type="evidence" value="ECO:0007669"/>
    <property type="project" value="TreeGrafter"/>
</dbReference>
<dbReference type="InterPro" id="IPR027417">
    <property type="entry name" value="P-loop_NTPase"/>
</dbReference>
<dbReference type="AlphaFoldDB" id="A0A0C3JVU8"/>
<sequence>MIWETAGESAAGKTQLALQLSLFVQLPPSFGGLSGAACYITVASRLQTTRLEQMLDAHPMLSPSTCSLSNIQTIQTPTIEKLIYVLSTFLPQHISTRLSDSTSRPLKLVVIDALAELFHDIAKTTTRTLVERSRKISEISILLHQLASRYRIAIWVLNEVTDVLTRDQPPDNTVMSYRDQAMWFGCANSIPGEDRKEASLGLVWANQVNARIFLSRTGRRRYLGDGGNDEPTLIRRLSIVFSSVSFPASCDYIVTTQGVCAIAGSTTLPTATHETPVNVADAVSSLHKADDGNRNQCDQLPPLDIGCVEDSRVAETRAPTPESDAEDEWESFWALNTLPEDTYSQIALGGSSLPPAA</sequence>
<dbReference type="GO" id="GO:0005657">
    <property type="term" value="C:replication fork"/>
    <property type="evidence" value="ECO:0007669"/>
    <property type="project" value="TreeGrafter"/>
</dbReference>
<dbReference type="GO" id="GO:0045003">
    <property type="term" value="P:double-strand break repair via synthesis-dependent strand annealing"/>
    <property type="evidence" value="ECO:0007669"/>
    <property type="project" value="TreeGrafter"/>
</dbReference>
<keyword evidence="3" id="KW-0227">DNA damage</keyword>
<protein>
    <recommendedName>
        <fullName evidence="7">RecA family profile 1 domain-containing protein</fullName>
    </recommendedName>
</protein>
<evidence type="ECO:0000256" key="1">
    <source>
        <dbReference type="ARBA" id="ARBA00004123"/>
    </source>
</evidence>
<gene>
    <name evidence="8" type="ORF">M404DRAFT_123137</name>
</gene>
<dbReference type="InterPro" id="IPR020588">
    <property type="entry name" value="RecA_ATP-bd"/>
</dbReference>
<dbReference type="EMBL" id="KN831946">
    <property type="protein sequence ID" value="KIO13248.1"/>
    <property type="molecule type" value="Genomic_DNA"/>
</dbReference>
<dbReference type="InterPro" id="IPR047348">
    <property type="entry name" value="XRCC3-like_C"/>
</dbReference>
<evidence type="ECO:0000256" key="5">
    <source>
        <dbReference type="ARBA" id="ARBA00023204"/>
    </source>
</evidence>
<keyword evidence="5" id="KW-0234">DNA repair</keyword>
<reference evidence="8 9" key="1">
    <citation type="submission" date="2014-04" db="EMBL/GenBank/DDBJ databases">
        <authorList>
            <consortium name="DOE Joint Genome Institute"/>
            <person name="Kuo A."/>
            <person name="Kohler A."/>
            <person name="Costa M.D."/>
            <person name="Nagy L.G."/>
            <person name="Floudas D."/>
            <person name="Copeland A."/>
            <person name="Barry K.W."/>
            <person name="Cichocki N."/>
            <person name="Veneault-Fourrey C."/>
            <person name="LaButti K."/>
            <person name="Lindquist E.A."/>
            <person name="Lipzen A."/>
            <person name="Lundell T."/>
            <person name="Morin E."/>
            <person name="Murat C."/>
            <person name="Sun H."/>
            <person name="Tunlid A."/>
            <person name="Henrissat B."/>
            <person name="Grigoriev I.V."/>
            <person name="Hibbett D.S."/>
            <person name="Martin F."/>
            <person name="Nordberg H.P."/>
            <person name="Cantor M.N."/>
            <person name="Hua S.X."/>
        </authorList>
    </citation>
    <scope>NUCLEOTIDE SEQUENCE [LARGE SCALE GENOMIC DNA]</scope>
    <source>
        <strain evidence="8 9">Marx 270</strain>
    </source>
</reference>
<dbReference type="Gene3D" id="3.40.50.300">
    <property type="entry name" value="P-loop containing nucleotide triphosphate hydrolases"/>
    <property type="match status" value="1"/>
</dbReference>
<name>A0A0C3JVU8_PISTI</name>